<dbReference type="Gene3D" id="1.10.418.10">
    <property type="entry name" value="Calponin-like domain"/>
    <property type="match status" value="1"/>
</dbReference>
<feature type="domain" description="PDZ" evidence="9">
    <location>
        <begin position="540"/>
        <end position="620"/>
    </location>
</feature>
<dbReference type="Gene3D" id="1.20.1270.460">
    <property type="match status" value="1"/>
</dbReference>
<gene>
    <name evidence="11" type="primary">100638677</name>
</gene>
<sequence>MTESAVVGFKMKCRSMKDEDVILHYSYSEAVESVLKWIEDCTGAIKKEDQSLFDFVQDGIILCELLQSLRGGQIKKINRVKNRFAYWENFSFFIQSCRSLGLQDWQLFDPEDLLAVSTSRNSKSNQEDKTHKIIITLYSLYQVLSSSKDFSGPKLDISCFNNKDYLSQYCGYSSDHKSLSILSPPPPLSSESPPTPTSPGSPILWIQKLSIEEDQEGQEEVPPYHFTTSTPFEDCSSQSSTSTSTHETLTRKDTYTVLVQAHNPPHPYSADLVFVHGSTSSSVLSPTAAVQAHSTANNNYSPHHLSNSFIESDDIDNTGLLIDSNYSQVFTSGSTSQESVPAFSSQKSENPFHINLTQTSQPDSNHSQLDYPLHNPELPVISELINNSPIDTFDLHHLRADTAGCHSNGSQTEYSYSQEYVDRLDTTPTPLPLSSSLSNTITEPLSVDTVTTTVTSVPSSVPASVPVSASPPVVRKDIVTEDRKPSYYYYRYSLSHQRGHLKNKEQQQQQRGEGEEEDMTARLRHMKVVPSTRSQSDLIEMSLELSDGETDFGFTVSKDNADIIIGDVREGLAASRCGLKEGDVLIKINEILINDESITQTNDLLKEAVSDGKILINIHRPDKLMGSGAAVPSSSLATTVSSNGSLATTAPSNGSLATTAPSNSSLATTAPSNGSLAMPVLRPLVINSLDVQRVQSDALPHHMTASLVSTNRNHHQQQQQQSSSSPLFDYIDPSSVALEIQSIDSHLSSSTIETVSDTKVNPVGGGDRVPKVFVGKSYSAVELPTSEGATLESADVTKRRATVAYKPPAGRTESLPPLGSGLGLTNLSIEDVSNVSKLEMDQIWKEVEYDSEPHPLILSADDDEDDDTPFKATPPITTPTDKRPTSTATSDPVLATDRHDNSQLINTSKELITRRNSTASTKGIDALLSTLRSLNEKIGTYDEEEEFKLLEQLLQSNKFKKAKDFHDRMRELIIKTDEATPTPVIKRALPLVRQLRNVLHDKSTEKLERDNEELRRLLRKPHVQGLMFCHDKVSTKDLYVPATFFPRSAQDTEDVILTHSCVDLYNGSLFVSQEAPLSRDVPSSRKENATIVYLQRSNRPLGCTIYKQGDAVFIGKLLKGCDAEQSSVLREGDELLEINGIALIGKTTDEIIRLMSGEAGKVLAFTLIPVHDDSEIDFEYQEKYVRAHFSYDGEIDEQVPCKELALSFSKGEILEISNQDDPDWWQARKVFDDGGESLPGLIPARQLQQKREVVKESFILSSSTESRNRRKGLLSRLSRKKKRKIYYNQGPLSGVFQSVGHEVATYEDVIKLMPDYSRRRPIVLIGAPSVGRRTLMKKLIESNPRHYCACVPHTNRPMKPGEMNGREYHFISREEMEEYISNGKMLEYGETKGHLYGLSVKTVKKTIETGKIPILDLHPQALKVIGSSGLLPYIIFIASPRIDRLTMTRRMTTEKQKRKMANSSSSEGIQNIQQSFTESELLQLYQSSQEIQIEYSHYFDWVIVNDDLSVASDMLIEVARRIEEEVQWVPSSWAEDV</sequence>
<evidence type="ECO:0000256" key="2">
    <source>
        <dbReference type="ARBA" id="ARBA00022443"/>
    </source>
</evidence>
<dbReference type="SMART" id="SM00228">
    <property type="entry name" value="PDZ"/>
    <property type="match status" value="2"/>
</dbReference>
<dbReference type="InterPro" id="IPR001478">
    <property type="entry name" value="PDZ"/>
</dbReference>
<feature type="compositionally biased region" description="Low complexity" evidence="5">
    <location>
        <begin position="236"/>
        <end position="247"/>
    </location>
</feature>
<dbReference type="InterPro" id="IPR036872">
    <property type="entry name" value="CH_dom_sf"/>
</dbReference>
<evidence type="ECO:0000256" key="4">
    <source>
        <dbReference type="PROSITE-ProRule" id="PRU00192"/>
    </source>
</evidence>
<dbReference type="OrthoDB" id="439127at2759"/>
<dbReference type="InterPro" id="IPR001715">
    <property type="entry name" value="CH_dom"/>
</dbReference>
<dbReference type="PROSITE" id="PS51022">
    <property type="entry name" value="L27"/>
    <property type="match status" value="1"/>
</dbReference>
<dbReference type="Gene3D" id="2.30.30.40">
    <property type="entry name" value="SH3 Domains"/>
    <property type="match status" value="1"/>
</dbReference>
<feature type="region of interest" description="Disordered" evidence="5">
    <location>
        <begin position="856"/>
        <end position="894"/>
    </location>
</feature>
<feature type="compositionally biased region" description="Pro residues" evidence="5">
    <location>
        <begin position="183"/>
        <end position="199"/>
    </location>
</feature>
<dbReference type="GO" id="GO:0005085">
    <property type="term" value="F:guanyl-nucleotide exchange factor activity"/>
    <property type="evidence" value="ECO:0007669"/>
    <property type="project" value="UniProtKB-KW"/>
</dbReference>
<dbReference type="Pfam" id="PF00625">
    <property type="entry name" value="Guanylate_kin"/>
    <property type="match status" value="1"/>
</dbReference>
<feature type="region of interest" description="Disordered" evidence="5">
    <location>
        <begin position="181"/>
        <end position="202"/>
    </location>
</feature>
<reference evidence="12" key="1">
    <citation type="journal article" date="2010" name="Nature">
        <title>The Amphimedon queenslandica genome and the evolution of animal complexity.</title>
        <authorList>
            <person name="Srivastava M."/>
            <person name="Simakov O."/>
            <person name="Chapman J."/>
            <person name="Fahey B."/>
            <person name="Gauthier M.E."/>
            <person name="Mitros T."/>
            <person name="Richards G.S."/>
            <person name="Conaco C."/>
            <person name="Dacre M."/>
            <person name="Hellsten U."/>
            <person name="Larroux C."/>
            <person name="Putnam N.H."/>
            <person name="Stanke M."/>
            <person name="Adamska M."/>
            <person name="Darling A."/>
            <person name="Degnan S.M."/>
            <person name="Oakley T.H."/>
            <person name="Plachetzki D.C."/>
            <person name="Zhai Y."/>
            <person name="Adamski M."/>
            <person name="Calcino A."/>
            <person name="Cummins S.F."/>
            <person name="Goodstein D.M."/>
            <person name="Harris C."/>
            <person name="Jackson D.J."/>
            <person name="Leys S.P."/>
            <person name="Shu S."/>
            <person name="Woodcroft B.J."/>
            <person name="Vervoort M."/>
            <person name="Kosik K.S."/>
            <person name="Manning G."/>
            <person name="Degnan B.M."/>
            <person name="Rokhsar D.S."/>
        </authorList>
    </citation>
    <scope>NUCLEOTIDE SEQUENCE [LARGE SCALE GENOMIC DNA]</scope>
</reference>
<feature type="domain" description="Calponin-homology (CH)" evidence="7">
    <location>
        <begin position="28"/>
        <end position="145"/>
    </location>
</feature>
<evidence type="ECO:0000259" key="6">
    <source>
        <dbReference type="PROSITE" id="PS50002"/>
    </source>
</evidence>
<keyword evidence="2 4" id="KW-0728">SH3 domain</keyword>
<dbReference type="InterPro" id="IPR027417">
    <property type="entry name" value="P-loop_NTPase"/>
</dbReference>
<feature type="domain" description="L27" evidence="10">
    <location>
        <begin position="981"/>
        <end position="1041"/>
    </location>
</feature>
<protein>
    <recommendedName>
        <fullName evidence="13">MAGUK p55 subfamily member 5</fullName>
    </recommendedName>
</protein>
<dbReference type="PROSITE" id="PS50002">
    <property type="entry name" value="SH3"/>
    <property type="match status" value="1"/>
</dbReference>
<dbReference type="EnsemblMetazoa" id="Aqu2.1.37919_001">
    <property type="protein sequence ID" value="Aqu2.1.37919_001"/>
    <property type="gene ID" value="Aqu2.1.37919"/>
</dbReference>
<dbReference type="InterPro" id="IPR001452">
    <property type="entry name" value="SH3_domain"/>
</dbReference>
<dbReference type="PROSITE" id="PS50106">
    <property type="entry name" value="PDZ"/>
    <property type="match status" value="2"/>
</dbReference>
<dbReference type="SUPFAM" id="SSF52540">
    <property type="entry name" value="P-loop containing nucleoside triphosphate hydrolases"/>
    <property type="match status" value="1"/>
</dbReference>
<proteinExistence type="inferred from homology"/>
<comment type="similarity">
    <text evidence="1">Belongs to the MAGUK family.</text>
</comment>
<evidence type="ECO:0000259" key="10">
    <source>
        <dbReference type="PROSITE" id="PS51022"/>
    </source>
</evidence>
<evidence type="ECO:0000313" key="12">
    <source>
        <dbReference type="Proteomes" id="UP000007879"/>
    </source>
</evidence>
<evidence type="ECO:0000256" key="5">
    <source>
        <dbReference type="SAM" id="MobiDB-lite"/>
    </source>
</evidence>
<dbReference type="SUPFAM" id="SSF50156">
    <property type="entry name" value="PDZ domain-like"/>
    <property type="match status" value="2"/>
</dbReference>
<dbReference type="SMART" id="SM00033">
    <property type="entry name" value="CH"/>
    <property type="match status" value="1"/>
</dbReference>
<dbReference type="InterPro" id="IPR008144">
    <property type="entry name" value="Guanylate_kin-like_dom"/>
</dbReference>
<evidence type="ECO:0008006" key="13">
    <source>
        <dbReference type="Google" id="ProtNLM"/>
    </source>
</evidence>
<dbReference type="eggNOG" id="KOG0609">
    <property type="taxonomic scope" value="Eukaryota"/>
</dbReference>
<feature type="domain" description="Guanylate kinase-like" evidence="8">
    <location>
        <begin position="1319"/>
        <end position="1520"/>
    </location>
</feature>
<reference evidence="11" key="2">
    <citation type="submission" date="2017-05" db="UniProtKB">
        <authorList>
            <consortium name="EnsemblMetazoa"/>
        </authorList>
    </citation>
    <scope>IDENTIFICATION</scope>
</reference>
<dbReference type="SUPFAM" id="SSF47576">
    <property type="entry name" value="Calponin-homology domain, CH-domain"/>
    <property type="match status" value="1"/>
</dbReference>
<dbReference type="InterPro" id="IPR050716">
    <property type="entry name" value="MAGUK"/>
</dbReference>
<dbReference type="Pfam" id="PF00307">
    <property type="entry name" value="CH"/>
    <property type="match status" value="1"/>
</dbReference>
<dbReference type="Pfam" id="PF00595">
    <property type="entry name" value="PDZ"/>
    <property type="match status" value="2"/>
</dbReference>
<dbReference type="EnsemblMetazoa" id="XM_019993934.1">
    <property type="protein sequence ID" value="XP_019849493.1"/>
    <property type="gene ID" value="LOC100638677"/>
</dbReference>
<evidence type="ECO:0000256" key="1">
    <source>
        <dbReference type="ARBA" id="ARBA00007014"/>
    </source>
</evidence>
<dbReference type="Pfam" id="PF07653">
    <property type="entry name" value="SH3_2"/>
    <property type="match status" value="1"/>
</dbReference>
<evidence type="ECO:0000259" key="7">
    <source>
        <dbReference type="PROSITE" id="PS50021"/>
    </source>
</evidence>
<evidence type="ECO:0000259" key="9">
    <source>
        <dbReference type="PROSITE" id="PS50106"/>
    </source>
</evidence>
<evidence type="ECO:0000313" key="11">
    <source>
        <dbReference type="EnsemblMetazoa" id="Aqu2.1.37919_001"/>
    </source>
</evidence>
<dbReference type="InParanoid" id="A0A1X7VDV6"/>
<feature type="domain" description="PDZ" evidence="9">
    <location>
        <begin position="1091"/>
        <end position="1162"/>
    </location>
</feature>
<dbReference type="InterPro" id="IPR008145">
    <property type="entry name" value="GK/Ca_channel_bsu"/>
</dbReference>
<dbReference type="SUPFAM" id="SSF101288">
    <property type="entry name" value="L27 domain"/>
    <property type="match status" value="1"/>
</dbReference>
<dbReference type="PROSITE" id="PS50021">
    <property type="entry name" value="CH"/>
    <property type="match status" value="1"/>
</dbReference>
<organism evidence="11">
    <name type="scientific">Amphimedon queenslandica</name>
    <name type="common">Sponge</name>
    <dbReference type="NCBI Taxonomy" id="400682"/>
    <lineage>
        <taxon>Eukaryota</taxon>
        <taxon>Metazoa</taxon>
        <taxon>Porifera</taxon>
        <taxon>Demospongiae</taxon>
        <taxon>Heteroscleromorpha</taxon>
        <taxon>Haplosclerida</taxon>
        <taxon>Niphatidae</taxon>
        <taxon>Amphimedon</taxon>
    </lineage>
</organism>
<dbReference type="KEGG" id="aqu:100638677"/>
<feature type="domain" description="SH3" evidence="6">
    <location>
        <begin position="1180"/>
        <end position="1252"/>
    </location>
</feature>
<dbReference type="EnsemblMetazoa" id="XM_019993935.1">
    <property type="protein sequence ID" value="XP_019849494.1"/>
    <property type="gene ID" value="LOC100638677"/>
</dbReference>
<accession>A0A1X7VDV6</accession>
<evidence type="ECO:0000259" key="8">
    <source>
        <dbReference type="PROSITE" id="PS50052"/>
    </source>
</evidence>
<dbReference type="InterPro" id="IPR036028">
    <property type="entry name" value="SH3-like_dom_sf"/>
</dbReference>
<dbReference type="InterPro" id="IPR036892">
    <property type="entry name" value="L27_dom_sf"/>
</dbReference>
<dbReference type="InterPro" id="IPR004172">
    <property type="entry name" value="L27_dom"/>
</dbReference>
<feature type="region of interest" description="Disordered" evidence="5">
    <location>
        <begin position="650"/>
        <end position="671"/>
    </location>
</feature>
<dbReference type="SMART" id="SM00326">
    <property type="entry name" value="SH3"/>
    <property type="match status" value="1"/>
</dbReference>
<dbReference type="CDD" id="cd06726">
    <property type="entry name" value="PDZ_MPP-like"/>
    <property type="match status" value="1"/>
</dbReference>
<dbReference type="PANTHER" id="PTHR23122">
    <property type="entry name" value="MEMBRANE-ASSOCIATED GUANYLATE KINASE MAGUK"/>
    <property type="match status" value="1"/>
</dbReference>
<feature type="region of interest" description="Disordered" evidence="5">
    <location>
        <begin position="229"/>
        <end position="248"/>
    </location>
</feature>
<dbReference type="Gene3D" id="2.30.42.10">
    <property type="match status" value="2"/>
</dbReference>
<dbReference type="SMART" id="SM00072">
    <property type="entry name" value="GuKc"/>
    <property type="match status" value="1"/>
</dbReference>
<dbReference type="CDD" id="cd11862">
    <property type="entry name" value="SH3_MPP"/>
    <property type="match status" value="1"/>
</dbReference>
<dbReference type="Gene3D" id="3.40.50.300">
    <property type="entry name" value="P-loop containing nucleotide triphosphate hydrolases"/>
    <property type="match status" value="1"/>
</dbReference>
<keyword evidence="12" id="KW-1185">Reference proteome</keyword>
<dbReference type="PROSITE" id="PS50052">
    <property type="entry name" value="GUANYLATE_KINASE_2"/>
    <property type="match status" value="1"/>
</dbReference>
<dbReference type="InterPro" id="IPR036034">
    <property type="entry name" value="PDZ_sf"/>
</dbReference>
<dbReference type="Proteomes" id="UP000007879">
    <property type="component" value="Unassembled WGS sequence"/>
</dbReference>
<feature type="region of interest" description="Disordered" evidence="5">
    <location>
        <begin position="498"/>
        <end position="519"/>
    </location>
</feature>
<evidence type="ECO:0000256" key="3">
    <source>
        <dbReference type="ARBA" id="ARBA00022658"/>
    </source>
</evidence>
<name>A0A1X7VDV6_AMPQE</name>
<dbReference type="STRING" id="400682.A0A1X7VDV6"/>
<keyword evidence="3" id="KW-0344">Guanine-nucleotide releasing factor</keyword>
<dbReference type="SUPFAM" id="SSF50044">
    <property type="entry name" value="SH3-domain"/>
    <property type="match status" value="1"/>
</dbReference>
<dbReference type="CDD" id="cd00071">
    <property type="entry name" value="GMPK"/>
    <property type="match status" value="1"/>
</dbReference>
<dbReference type="eggNOG" id="KOG1704">
    <property type="taxonomic scope" value="Eukaryota"/>
</dbReference>